<evidence type="ECO:0000256" key="1">
    <source>
        <dbReference type="SAM" id="Coils"/>
    </source>
</evidence>
<accession>A0A642UMX8</accession>
<evidence type="ECO:0000313" key="3">
    <source>
        <dbReference type="Proteomes" id="UP000449547"/>
    </source>
</evidence>
<organism evidence="2 3">
    <name type="scientific">Diutina rugosa</name>
    <name type="common">Yeast</name>
    <name type="synonym">Candida rugosa</name>
    <dbReference type="NCBI Taxonomy" id="5481"/>
    <lineage>
        <taxon>Eukaryota</taxon>
        <taxon>Fungi</taxon>
        <taxon>Dikarya</taxon>
        <taxon>Ascomycota</taxon>
        <taxon>Saccharomycotina</taxon>
        <taxon>Pichiomycetes</taxon>
        <taxon>Debaryomycetaceae</taxon>
        <taxon>Diutina</taxon>
    </lineage>
</organism>
<comment type="caution">
    <text evidence="2">The sequence shown here is derived from an EMBL/GenBank/DDBJ whole genome shotgun (WGS) entry which is preliminary data.</text>
</comment>
<sequence length="224" mass="23791">MEAYHQRLQKEIERVEGFLQQANTAIGALESQVDEAQASDARQVVAWAKVLDTVGYINSKDDVVGLATTAHELRQLKQKRQGQLSSAKQLAASVVVPPKPPLSWSDVDGAIHATNSPAPSAPVASIPDTLARLRNDTAAIADDTNAGLQRAVSAYFELHGDHARKLAPGEIESAVAAVVAYLHLLIGGGVVAPSDDPYVEQVVEELEISGIVASSPRGYRLMLG</sequence>
<dbReference type="Proteomes" id="UP000449547">
    <property type="component" value="Unassembled WGS sequence"/>
</dbReference>
<feature type="coiled-coil region" evidence="1">
    <location>
        <begin position="5"/>
        <end position="39"/>
    </location>
</feature>
<dbReference type="RefSeq" id="XP_034012177.1">
    <property type="nucleotide sequence ID" value="XM_034155760.1"/>
</dbReference>
<evidence type="ECO:0000313" key="2">
    <source>
        <dbReference type="EMBL" id="KAA8901990.1"/>
    </source>
</evidence>
<reference evidence="2 3" key="1">
    <citation type="submission" date="2019-07" db="EMBL/GenBank/DDBJ databases">
        <title>Genome assembly of two rare yeast pathogens: Diutina rugosa and Trichomonascus ciferrii.</title>
        <authorList>
            <person name="Mixao V."/>
            <person name="Saus E."/>
            <person name="Hansen A."/>
            <person name="Lass-Flor C."/>
            <person name="Gabaldon T."/>
        </authorList>
    </citation>
    <scope>NUCLEOTIDE SEQUENCE [LARGE SCALE GENOMIC DNA]</scope>
    <source>
        <strain evidence="2 3">CBS 613</strain>
    </source>
</reference>
<dbReference type="OrthoDB" id="4084018at2759"/>
<name>A0A642UMX8_DIURU</name>
<proteinExistence type="predicted"/>
<dbReference type="EMBL" id="SWFT01000096">
    <property type="protein sequence ID" value="KAA8901990.1"/>
    <property type="molecule type" value="Genomic_DNA"/>
</dbReference>
<keyword evidence="3" id="KW-1185">Reference proteome</keyword>
<dbReference type="VEuPathDB" id="FungiDB:DIURU_003041"/>
<dbReference type="AlphaFoldDB" id="A0A642UMX8"/>
<gene>
    <name evidence="2" type="ORF">DIURU_003041</name>
</gene>
<protein>
    <submittedName>
        <fullName evidence="2">Uncharacterized protein</fullName>
    </submittedName>
</protein>
<keyword evidence="1" id="KW-0175">Coiled coil</keyword>
<dbReference type="GeneID" id="54781692"/>